<dbReference type="InterPro" id="IPR027417">
    <property type="entry name" value="P-loop_NTPase"/>
</dbReference>
<sequence length="225" mass="24673">MDVQGYPQLNGSIQVIFGPMFSGKTTEMTRIIKRFRLAGKECLVIKYAGDTRYDDVAKQCVVTHDNQSLAACPARMLADLNEEAQQYDVIGVDEGQFFPDVVEFAERWANNGKIVVIAALDGTFQRKAFNNILELVPLAEKVTKLTAVCNICSQDAPFSKRLGGELEVELIGGADKYVAVCRDCYHLPNAYALSIGNVKKTSTGMGNMRLQAGQPLKECALPMSP</sequence>
<dbReference type="InterPro" id="IPR020633">
    <property type="entry name" value="Thymidine_kinase_CS"/>
</dbReference>
<dbReference type="GO" id="GO:0046872">
    <property type="term" value="F:metal ion binding"/>
    <property type="evidence" value="ECO:0007669"/>
    <property type="project" value="UniProtKB-KW"/>
</dbReference>
<dbReference type="AlphaFoldDB" id="A0AAE0G5A5"/>
<keyword evidence="8" id="KW-0862">Zinc</keyword>
<evidence type="ECO:0000256" key="9">
    <source>
        <dbReference type="ARBA" id="ARBA00022840"/>
    </source>
</evidence>
<evidence type="ECO:0000256" key="3">
    <source>
        <dbReference type="ARBA" id="ARBA00022634"/>
    </source>
</evidence>
<name>A0AAE0G5A5_9CHLO</name>
<dbReference type="GO" id="GO:0046104">
    <property type="term" value="P:thymidine metabolic process"/>
    <property type="evidence" value="ECO:0007669"/>
    <property type="project" value="TreeGrafter"/>
</dbReference>
<evidence type="ECO:0000256" key="4">
    <source>
        <dbReference type="ARBA" id="ARBA00022679"/>
    </source>
</evidence>
<accession>A0AAE0G5A5</accession>
<dbReference type="Gene3D" id="3.40.50.300">
    <property type="entry name" value="P-loop containing nucleotide triphosphate hydrolases"/>
    <property type="match status" value="1"/>
</dbReference>
<evidence type="ECO:0000256" key="2">
    <source>
        <dbReference type="ARBA" id="ARBA00012118"/>
    </source>
</evidence>
<dbReference type="GO" id="GO:0004797">
    <property type="term" value="F:thymidine kinase activity"/>
    <property type="evidence" value="ECO:0007669"/>
    <property type="project" value="UniProtKB-EC"/>
</dbReference>
<evidence type="ECO:0000256" key="6">
    <source>
        <dbReference type="ARBA" id="ARBA00022741"/>
    </source>
</evidence>
<evidence type="ECO:0000256" key="1">
    <source>
        <dbReference type="ARBA" id="ARBA00007587"/>
    </source>
</evidence>
<evidence type="ECO:0000256" key="5">
    <source>
        <dbReference type="ARBA" id="ARBA00022723"/>
    </source>
</evidence>
<dbReference type="Pfam" id="PF00265">
    <property type="entry name" value="TK"/>
    <property type="match status" value="1"/>
</dbReference>
<evidence type="ECO:0000313" key="14">
    <source>
        <dbReference type="Proteomes" id="UP001190700"/>
    </source>
</evidence>
<dbReference type="InterPro" id="IPR001267">
    <property type="entry name" value="Thymidine_kinase"/>
</dbReference>
<dbReference type="GO" id="GO:0005524">
    <property type="term" value="F:ATP binding"/>
    <property type="evidence" value="ECO:0007669"/>
    <property type="project" value="UniProtKB-KW"/>
</dbReference>
<dbReference type="Proteomes" id="UP001190700">
    <property type="component" value="Unassembled WGS sequence"/>
</dbReference>
<comment type="similarity">
    <text evidence="1 12">Belongs to the thymidine kinase family.</text>
</comment>
<evidence type="ECO:0000256" key="7">
    <source>
        <dbReference type="ARBA" id="ARBA00022777"/>
    </source>
</evidence>
<dbReference type="SUPFAM" id="SSF52540">
    <property type="entry name" value="P-loop containing nucleoside triphosphate hydrolases"/>
    <property type="match status" value="1"/>
</dbReference>
<evidence type="ECO:0000256" key="8">
    <source>
        <dbReference type="ARBA" id="ARBA00022833"/>
    </source>
</evidence>
<proteinExistence type="inferred from homology"/>
<dbReference type="PROSITE" id="PS00603">
    <property type="entry name" value="TK_CELLULAR_TYPE"/>
    <property type="match status" value="1"/>
</dbReference>
<keyword evidence="3 11" id="KW-0237">DNA synthesis</keyword>
<comment type="catalytic activity">
    <reaction evidence="10 11">
        <text>thymidine + ATP = dTMP + ADP + H(+)</text>
        <dbReference type="Rhea" id="RHEA:19129"/>
        <dbReference type="ChEBI" id="CHEBI:15378"/>
        <dbReference type="ChEBI" id="CHEBI:17748"/>
        <dbReference type="ChEBI" id="CHEBI:30616"/>
        <dbReference type="ChEBI" id="CHEBI:63528"/>
        <dbReference type="ChEBI" id="CHEBI:456216"/>
        <dbReference type="EC" id="2.7.1.21"/>
    </reaction>
</comment>
<dbReference type="GO" id="GO:0071897">
    <property type="term" value="P:DNA biosynthetic process"/>
    <property type="evidence" value="ECO:0007669"/>
    <property type="project" value="UniProtKB-KW"/>
</dbReference>
<keyword evidence="4 11" id="KW-0808">Transferase</keyword>
<dbReference type="EMBL" id="LGRX02009299">
    <property type="protein sequence ID" value="KAK3271882.1"/>
    <property type="molecule type" value="Genomic_DNA"/>
</dbReference>
<dbReference type="PANTHER" id="PTHR11441">
    <property type="entry name" value="THYMIDINE KINASE"/>
    <property type="match status" value="1"/>
</dbReference>
<keyword evidence="9 11" id="KW-0067">ATP-binding</keyword>
<dbReference type="EC" id="2.7.1.21" evidence="2 11"/>
<dbReference type="GO" id="GO:0042802">
    <property type="term" value="F:identical protein binding"/>
    <property type="evidence" value="ECO:0007669"/>
    <property type="project" value="UniProtKB-ARBA"/>
</dbReference>
<evidence type="ECO:0000256" key="12">
    <source>
        <dbReference type="RuleBase" id="RU004165"/>
    </source>
</evidence>
<gene>
    <name evidence="13" type="ORF">CYMTET_19795</name>
</gene>
<dbReference type="PANTHER" id="PTHR11441:SF0">
    <property type="entry name" value="THYMIDINE KINASE, CYTOSOLIC"/>
    <property type="match status" value="1"/>
</dbReference>
<keyword evidence="6 11" id="KW-0547">Nucleotide-binding</keyword>
<dbReference type="SUPFAM" id="SSF57716">
    <property type="entry name" value="Glucocorticoid receptor-like (DNA-binding domain)"/>
    <property type="match status" value="1"/>
</dbReference>
<comment type="caution">
    <text evidence="13">The sequence shown here is derived from an EMBL/GenBank/DDBJ whole genome shotgun (WGS) entry which is preliminary data.</text>
</comment>
<keyword evidence="14" id="KW-1185">Reference proteome</keyword>
<reference evidence="13 14" key="1">
    <citation type="journal article" date="2015" name="Genome Biol. Evol.">
        <title>Comparative Genomics of a Bacterivorous Green Alga Reveals Evolutionary Causalities and Consequences of Phago-Mixotrophic Mode of Nutrition.</title>
        <authorList>
            <person name="Burns J.A."/>
            <person name="Paasch A."/>
            <person name="Narechania A."/>
            <person name="Kim E."/>
        </authorList>
    </citation>
    <scope>NUCLEOTIDE SEQUENCE [LARGE SCALE GENOMIC DNA]</scope>
    <source>
        <strain evidence="13 14">PLY_AMNH</strain>
    </source>
</reference>
<evidence type="ECO:0000256" key="10">
    <source>
        <dbReference type="ARBA" id="ARBA00048254"/>
    </source>
</evidence>
<dbReference type="Gene3D" id="3.30.60.20">
    <property type="match status" value="1"/>
</dbReference>
<organism evidence="13 14">
    <name type="scientific">Cymbomonas tetramitiformis</name>
    <dbReference type="NCBI Taxonomy" id="36881"/>
    <lineage>
        <taxon>Eukaryota</taxon>
        <taxon>Viridiplantae</taxon>
        <taxon>Chlorophyta</taxon>
        <taxon>Pyramimonadophyceae</taxon>
        <taxon>Pyramimonadales</taxon>
        <taxon>Pyramimonadaceae</taxon>
        <taxon>Cymbomonas</taxon>
    </lineage>
</organism>
<dbReference type="FunFam" id="3.40.50.300:FF:001270">
    <property type="entry name" value="Thymidine kinase"/>
    <property type="match status" value="1"/>
</dbReference>
<protein>
    <recommendedName>
        <fullName evidence="2 11">Thymidine kinase</fullName>
        <ecNumber evidence="2 11">2.7.1.21</ecNumber>
    </recommendedName>
</protein>
<evidence type="ECO:0000313" key="13">
    <source>
        <dbReference type="EMBL" id="KAK3271882.1"/>
    </source>
</evidence>
<keyword evidence="5" id="KW-0479">Metal-binding</keyword>
<evidence type="ECO:0000256" key="11">
    <source>
        <dbReference type="RuleBase" id="RU000544"/>
    </source>
</evidence>
<keyword evidence="7 11" id="KW-0418">Kinase</keyword>